<sequence length="87" mass="9754">MNSQHKRFFHHAIEAAVRLFRIKPACNAPETQCYEALAMQPMEALALSAGLLMPRTRENTSVPLMQIPTSHKATNLFAELSREASCQ</sequence>
<organism evidence="1 2">
    <name type="scientific">Salinimonas sediminis</name>
    <dbReference type="NCBI Taxonomy" id="2303538"/>
    <lineage>
        <taxon>Bacteria</taxon>
        <taxon>Pseudomonadati</taxon>
        <taxon>Pseudomonadota</taxon>
        <taxon>Gammaproteobacteria</taxon>
        <taxon>Alteromonadales</taxon>
        <taxon>Alteromonadaceae</taxon>
        <taxon>Alteromonas/Salinimonas group</taxon>
        <taxon>Salinimonas</taxon>
    </lineage>
</organism>
<reference evidence="1 2" key="1">
    <citation type="submission" date="2018-08" db="EMBL/GenBank/DDBJ databases">
        <title>Salinimonas sediminis sp. nov., a piezophilic bacterium isolated from a deep-sea sediment sample from the New Britain Trench.</title>
        <authorList>
            <person name="Cao J."/>
        </authorList>
    </citation>
    <scope>NUCLEOTIDE SEQUENCE [LARGE SCALE GENOMIC DNA]</scope>
    <source>
        <strain evidence="1 2">N102</strain>
    </source>
</reference>
<keyword evidence="2" id="KW-1185">Reference proteome</keyword>
<name>A0A346NQ21_9ALTE</name>
<dbReference type="Proteomes" id="UP000262073">
    <property type="component" value="Chromosome"/>
</dbReference>
<dbReference type="EMBL" id="CP031769">
    <property type="protein sequence ID" value="AXR07628.1"/>
    <property type="molecule type" value="Genomic_DNA"/>
</dbReference>
<protein>
    <submittedName>
        <fullName evidence="1">Uncharacterized protein</fullName>
    </submittedName>
</protein>
<accession>A0A346NQ21</accession>
<dbReference type="KEGG" id="salm:D0Y50_15430"/>
<gene>
    <name evidence="1" type="ORF">D0Y50_15430</name>
</gene>
<dbReference type="AlphaFoldDB" id="A0A346NQ21"/>
<evidence type="ECO:0000313" key="2">
    <source>
        <dbReference type="Proteomes" id="UP000262073"/>
    </source>
</evidence>
<evidence type="ECO:0000313" key="1">
    <source>
        <dbReference type="EMBL" id="AXR07628.1"/>
    </source>
</evidence>
<proteinExistence type="predicted"/>